<accession>A0ABX1JWD9</accession>
<dbReference type="Gene3D" id="1.10.357.10">
    <property type="entry name" value="Tetracycline Repressor, domain 2"/>
    <property type="match status" value="1"/>
</dbReference>
<dbReference type="PANTHER" id="PTHR47506">
    <property type="entry name" value="TRANSCRIPTIONAL REGULATORY PROTEIN"/>
    <property type="match status" value="1"/>
</dbReference>
<dbReference type="InterPro" id="IPR009057">
    <property type="entry name" value="Homeodomain-like_sf"/>
</dbReference>
<keyword evidence="7" id="KW-1185">Reference proteome</keyword>
<evidence type="ECO:0000256" key="1">
    <source>
        <dbReference type="ARBA" id="ARBA00023015"/>
    </source>
</evidence>
<evidence type="ECO:0000313" key="6">
    <source>
        <dbReference type="EMBL" id="NKY38062.1"/>
    </source>
</evidence>
<keyword evidence="1" id="KW-0805">Transcription regulation</keyword>
<dbReference type="InterPro" id="IPR011075">
    <property type="entry name" value="TetR_C"/>
</dbReference>
<dbReference type="Pfam" id="PF16925">
    <property type="entry name" value="TetR_C_13"/>
    <property type="match status" value="1"/>
</dbReference>
<dbReference type="SUPFAM" id="SSF46689">
    <property type="entry name" value="Homeodomain-like"/>
    <property type="match status" value="1"/>
</dbReference>
<keyword evidence="3" id="KW-0804">Transcription</keyword>
<dbReference type="RefSeq" id="WP_168676408.1">
    <property type="nucleotide sequence ID" value="NZ_JAAXOY010000002.1"/>
</dbReference>
<sequence>MPADTRGRLVTIARDLVHRSTYADVGVEDVCRAAGVNKGSLYHFFPSKRALGLAVLERNWSLMDALLDEAFALEVPPLERLDRFLSAYTSMMRTMEGRLGAVPGCPIGNLAVELSALDPEMRTRIAELMDTWTVRIESLVRDGQARGDIDRDLDPTAAARSVVASIQGFSVLAKSADDADVLDALPPLMRRLLPAPR</sequence>
<feature type="DNA-binding region" description="H-T-H motif" evidence="4">
    <location>
        <begin position="26"/>
        <end position="45"/>
    </location>
</feature>
<reference evidence="6 7" key="1">
    <citation type="submission" date="2020-04" db="EMBL/GenBank/DDBJ databases">
        <title>MicrobeNet Type strains.</title>
        <authorList>
            <person name="Nicholson A.C."/>
        </authorList>
    </citation>
    <scope>NUCLEOTIDE SEQUENCE [LARGE SCALE GENOMIC DNA]</scope>
    <source>
        <strain evidence="6 7">ATCC BAA-787</strain>
    </source>
</reference>
<dbReference type="SUPFAM" id="SSF48498">
    <property type="entry name" value="Tetracyclin repressor-like, C-terminal domain"/>
    <property type="match status" value="1"/>
</dbReference>
<name>A0ABX1JWD9_9CELL</name>
<dbReference type="PROSITE" id="PS50977">
    <property type="entry name" value="HTH_TETR_2"/>
    <property type="match status" value="1"/>
</dbReference>
<comment type="caution">
    <text evidence="6">The sequence shown here is derived from an EMBL/GenBank/DDBJ whole genome shotgun (WGS) entry which is preliminary data.</text>
</comment>
<gene>
    <name evidence="6" type="ORF">HGA02_00555</name>
</gene>
<keyword evidence="2 4" id="KW-0238">DNA-binding</keyword>
<evidence type="ECO:0000259" key="5">
    <source>
        <dbReference type="PROSITE" id="PS50977"/>
    </source>
</evidence>
<evidence type="ECO:0000256" key="3">
    <source>
        <dbReference type="ARBA" id="ARBA00023163"/>
    </source>
</evidence>
<evidence type="ECO:0000313" key="7">
    <source>
        <dbReference type="Proteomes" id="UP000777774"/>
    </source>
</evidence>
<feature type="domain" description="HTH tetR-type" evidence="5">
    <location>
        <begin position="3"/>
        <end position="63"/>
    </location>
</feature>
<dbReference type="PANTHER" id="PTHR47506:SF1">
    <property type="entry name" value="HTH-TYPE TRANSCRIPTIONAL REGULATOR YJDC"/>
    <property type="match status" value="1"/>
</dbReference>
<evidence type="ECO:0000256" key="4">
    <source>
        <dbReference type="PROSITE-ProRule" id="PRU00335"/>
    </source>
</evidence>
<dbReference type="InterPro" id="IPR001647">
    <property type="entry name" value="HTH_TetR"/>
</dbReference>
<organism evidence="6 7">
    <name type="scientific">Cellulomonas septica</name>
    <dbReference type="NCBI Taxonomy" id="285080"/>
    <lineage>
        <taxon>Bacteria</taxon>
        <taxon>Bacillati</taxon>
        <taxon>Actinomycetota</taxon>
        <taxon>Actinomycetes</taxon>
        <taxon>Micrococcales</taxon>
        <taxon>Cellulomonadaceae</taxon>
        <taxon>Cellulomonas</taxon>
    </lineage>
</organism>
<dbReference type="InterPro" id="IPR036271">
    <property type="entry name" value="Tet_transcr_reg_TetR-rel_C_sf"/>
</dbReference>
<evidence type="ECO:0000256" key="2">
    <source>
        <dbReference type="ARBA" id="ARBA00023125"/>
    </source>
</evidence>
<proteinExistence type="predicted"/>
<dbReference type="Pfam" id="PF00440">
    <property type="entry name" value="TetR_N"/>
    <property type="match status" value="1"/>
</dbReference>
<protein>
    <submittedName>
        <fullName evidence="6">TetR/AcrR family transcriptional regulator</fullName>
    </submittedName>
</protein>
<dbReference type="Proteomes" id="UP000777774">
    <property type="component" value="Unassembled WGS sequence"/>
</dbReference>
<dbReference type="EMBL" id="JAAXOY010000002">
    <property type="protein sequence ID" value="NKY38062.1"/>
    <property type="molecule type" value="Genomic_DNA"/>
</dbReference>